<sequence length="38" mass="4513">PSKHETRDSRLDYWEDDGPEDTDESIEFQDSALLHIHK</sequence>
<protein>
    <submittedName>
        <fullName evidence="2">Uncharacterized protein</fullName>
    </submittedName>
</protein>
<dbReference type="VEuPathDB" id="FungiDB:VP01_4495g2"/>
<feature type="non-terminal residue" evidence="2">
    <location>
        <position position="1"/>
    </location>
</feature>
<feature type="compositionally biased region" description="Acidic residues" evidence="1">
    <location>
        <begin position="14"/>
        <end position="27"/>
    </location>
</feature>
<reference evidence="2 3" key="1">
    <citation type="submission" date="2015-08" db="EMBL/GenBank/DDBJ databases">
        <title>Next Generation Sequencing and Analysis of the Genome of Puccinia sorghi L Schw, the Causal Agent of Maize Common Rust.</title>
        <authorList>
            <person name="Rochi L."/>
            <person name="Burguener G."/>
            <person name="Darino M."/>
            <person name="Turjanski A."/>
            <person name="Kreff E."/>
            <person name="Dieguez M.J."/>
            <person name="Sacco F."/>
        </authorList>
    </citation>
    <scope>NUCLEOTIDE SEQUENCE [LARGE SCALE GENOMIC DNA]</scope>
    <source>
        <strain evidence="2 3">RO10H11247</strain>
    </source>
</reference>
<feature type="compositionally biased region" description="Basic and acidic residues" evidence="1">
    <location>
        <begin position="1"/>
        <end position="13"/>
    </location>
</feature>
<proteinExistence type="predicted"/>
<accession>A0A0L6UP67</accession>
<evidence type="ECO:0000313" key="3">
    <source>
        <dbReference type="Proteomes" id="UP000037035"/>
    </source>
</evidence>
<feature type="region of interest" description="Disordered" evidence="1">
    <location>
        <begin position="1"/>
        <end position="38"/>
    </location>
</feature>
<evidence type="ECO:0000256" key="1">
    <source>
        <dbReference type="SAM" id="MobiDB-lite"/>
    </source>
</evidence>
<keyword evidence="3" id="KW-1185">Reference proteome</keyword>
<evidence type="ECO:0000313" key="2">
    <source>
        <dbReference type="EMBL" id="KNZ50314.1"/>
    </source>
</evidence>
<gene>
    <name evidence="2" type="ORF">VP01_4495g2</name>
</gene>
<dbReference type="AlphaFoldDB" id="A0A0L6UP67"/>
<dbReference type="Proteomes" id="UP000037035">
    <property type="component" value="Unassembled WGS sequence"/>
</dbReference>
<dbReference type="EMBL" id="LAVV01009607">
    <property type="protein sequence ID" value="KNZ50314.1"/>
    <property type="molecule type" value="Genomic_DNA"/>
</dbReference>
<comment type="caution">
    <text evidence="2">The sequence shown here is derived from an EMBL/GenBank/DDBJ whole genome shotgun (WGS) entry which is preliminary data.</text>
</comment>
<organism evidence="2 3">
    <name type="scientific">Puccinia sorghi</name>
    <dbReference type="NCBI Taxonomy" id="27349"/>
    <lineage>
        <taxon>Eukaryota</taxon>
        <taxon>Fungi</taxon>
        <taxon>Dikarya</taxon>
        <taxon>Basidiomycota</taxon>
        <taxon>Pucciniomycotina</taxon>
        <taxon>Pucciniomycetes</taxon>
        <taxon>Pucciniales</taxon>
        <taxon>Pucciniaceae</taxon>
        <taxon>Puccinia</taxon>
    </lineage>
</organism>
<name>A0A0L6UP67_9BASI</name>